<sequence length="171" mass="20106">MMLATLQTKYCPGCEKDLPIGEFSKNRSAKDGLQAECKECRSRYMEKYYRKNPERIKQRSARYRGENRSEYLGKQKVYFNTLEGRLARIFGHLNRRCNNPAVHNYKNYGGRGIRNNFKSSTEFVEYVINELHVDPRGLQVDRIDNDGNYERGNIRFVTAKVNMNNQECSKK</sequence>
<gene>
    <name evidence="1" type="ORF">LCGC14_0536150</name>
</gene>
<comment type="caution">
    <text evidence="1">The sequence shown here is derived from an EMBL/GenBank/DDBJ whole genome shotgun (WGS) entry which is preliminary data.</text>
</comment>
<protein>
    <submittedName>
        <fullName evidence="1">Uncharacterized protein</fullName>
    </submittedName>
</protein>
<name>A0A0F9V2C2_9ZZZZ</name>
<dbReference type="EMBL" id="LAZR01000707">
    <property type="protein sequence ID" value="KKN60028.1"/>
    <property type="molecule type" value="Genomic_DNA"/>
</dbReference>
<proteinExistence type="predicted"/>
<organism evidence="1">
    <name type="scientific">marine sediment metagenome</name>
    <dbReference type="NCBI Taxonomy" id="412755"/>
    <lineage>
        <taxon>unclassified sequences</taxon>
        <taxon>metagenomes</taxon>
        <taxon>ecological metagenomes</taxon>
    </lineage>
</organism>
<dbReference type="AlphaFoldDB" id="A0A0F9V2C2"/>
<reference evidence="1" key="1">
    <citation type="journal article" date="2015" name="Nature">
        <title>Complex archaea that bridge the gap between prokaryotes and eukaryotes.</title>
        <authorList>
            <person name="Spang A."/>
            <person name="Saw J.H."/>
            <person name="Jorgensen S.L."/>
            <person name="Zaremba-Niedzwiedzka K."/>
            <person name="Martijn J."/>
            <person name="Lind A.E."/>
            <person name="van Eijk R."/>
            <person name="Schleper C."/>
            <person name="Guy L."/>
            <person name="Ettema T.J."/>
        </authorList>
    </citation>
    <scope>NUCLEOTIDE SEQUENCE</scope>
</reference>
<accession>A0A0F9V2C2</accession>
<evidence type="ECO:0000313" key="1">
    <source>
        <dbReference type="EMBL" id="KKN60028.1"/>
    </source>
</evidence>